<reference evidence="2" key="1">
    <citation type="submission" date="2021-02" db="EMBL/GenBank/DDBJ databases">
        <authorList>
            <person name="Nowell W R."/>
        </authorList>
    </citation>
    <scope>NUCLEOTIDE SEQUENCE</scope>
</reference>
<dbReference type="Gene3D" id="3.30.70.3490">
    <property type="match status" value="1"/>
</dbReference>
<evidence type="ECO:0000313" key="2">
    <source>
        <dbReference type="EMBL" id="CAF0904397.1"/>
    </source>
</evidence>
<dbReference type="GO" id="GO:0005829">
    <property type="term" value="C:cytosol"/>
    <property type="evidence" value="ECO:0007669"/>
    <property type="project" value="TreeGrafter"/>
</dbReference>
<gene>
    <name evidence="2" type="ORF">VCS650_LOCUS9489</name>
</gene>
<proteinExistence type="predicted"/>
<protein>
    <recommendedName>
        <fullName evidence="1">Protein kinase domain-containing protein</fullName>
    </recommendedName>
</protein>
<dbReference type="FunFam" id="2.40.160.120:FF:000014">
    <property type="entry name" value="Oxysterol-binding protein"/>
    <property type="match status" value="1"/>
</dbReference>
<dbReference type="InterPro" id="IPR000648">
    <property type="entry name" value="Oxysterol-bd"/>
</dbReference>
<dbReference type="Gene3D" id="1.10.510.10">
    <property type="entry name" value="Transferase(Phosphotransferase) domain 1"/>
    <property type="match status" value="1"/>
</dbReference>
<dbReference type="InterPro" id="IPR037239">
    <property type="entry name" value="OSBP_sf"/>
</dbReference>
<dbReference type="SUPFAM" id="SSF144000">
    <property type="entry name" value="Oxysterol-binding protein-like"/>
    <property type="match status" value="1"/>
</dbReference>
<dbReference type="PROSITE" id="PS00108">
    <property type="entry name" value="PROTEIN_KINASE_ST"/>
    <property type="match status" value="1"/>
</dbReference>
<feature type="domain" description="Protein kinase" evidence="1">
    <location>
        <begin position="1"/>
        <end position="227"/>
    </location>
</feature>
<dbReference type="InterPro" id="IPR011009">
    <property type="entry name" value="Kinase-like_dom_sf"/>
</dbReference>
<dbReference type="SUPFAM" id="SSF56112">
    <property type="entry name" value="Protein kinase-like (PK-like)"/>
    <property type="match status" value="1"/>
</dbReference>
<comment type="caution">
    <text evidence="2">The sequence shown here is derived from an EMBL/GenBank/DDBJ whole genome shotgun (WGS) entry which is preliminary data.</text>
</comment>
<dbReference type="Pfam" id="PF00069">
    <property type="entry name" value="Pkinase"/>
    <property type="match status" value="1"/>
</dbReference>
<name>A0A813ZUM9_9BILA</name>
<dbReference type="Gene3D" id="2.40.160.120">
    <property type="match status" value="1"/>
</dbReference>
<dbReference type="Pfam" id="PF01237">
    <property type="entry name" value="Oxysterol_BP"/>
    <property type="match status" value="1"/>
</dbReference>
<dbReference type="PANTHER" id="PTHR10972:SF200">
    <property type="entry name" value="OXYSTEROL-BINDING PROTEIN-RELATED PROTEIN 9"/>
    <property type="match status" value="1"/>
</dbReference>
<dbReference type="InterPro" id="IPR008271">
    <property type="entry name" value="Ser/Thr_kinase_AS"/>
</dbReference>
<accession>A0A813ZUM9</accession>
<dbReference type="GO" id="GO:0032934">
    <property type="term" value="F:sterol binding"/>
    <property type="evidence" value="ECO:0007669"/>
    <property type="project" value="TreeGrafter"/>
</dbReference>
<dbReference type="GO" id="GO:0005794">
    <property type="term" value="C:Golgi apparatus"/>
    <property type="evidence" value="ECO:0007669"/>
    <property type="project" value="TreeGrafter"/>
</dbReference>
<dbReference type="GO" id="GO:0005524">
    <property type="term" value="F:ATP binding"/>
    <property type="evidence" value="ECO:0007669"/>
    <property type="project" value="InterPro"/>
</dbReference>
<dbReference type="InterPro" id="IPR000719">
    <property type="entry name" value="Prot_kinase_dom"/>
</dbReference>
<dbReference type="GO" id="GO:0016020">
    <property type="term" value="C:membrane"/>
    <property type="evidence" value="ECO:0007669"/>
    <property type="project" value="TreeGrafter"/>
</dbReference>
<dbReference type="PROSITE" id="PS50011">
    <property type="entry name" value="PROTEIN_KINASE_DOM"/>
    <property type="match status" value="1"/>
</dbReference>
<dbReference type="EMBL" id="CAJNON010000066">
    <property type="protein sequence ID" value="CAF0904397.1"/>
    <property type="molecule type" value="Genomic_DNA"/>
</dbReference>
<dbReference type="PANTHER" id="PTHR10972">
    <property type="entry name" value="OXYSTEROL-BINDING PROTEIN-RELATED"/>
    <property type="match status" value="1"/>
</dbReference>
<sequence>MLVDQMISRIEYVHTCHLIHRDIKPDNFLMGIKSTGNIVYIIDFGLSKRYRDPESLVHIPWKSNKSLTGTARYASINAHKGTEQSRRDDLEAISYVFMYFITGTLPWQGLQATAKKAKFERIAEMKMKITPEQLLKDGPVPWASDNQVTFIAEQTSHHPPIASFYAECPAKHIQIDGCLWTRSKFLGLSVGVHMIGDAIITLLDHDEQYVITFPSAFGRSILGVPWFEMGGKITITCEKTGYTANIDFLQKPFLNGKKHQITGILYGPDKKEFCRIDGEWNGIMNAKYSDTKISEVFFDTKATPVIKKIVRPIIDQDTNESRRMWKDVTYYLKSKQLDKATGAKSFLEHRQRTEAKERHENSLKWETKHFSESGELKWTYANKLSKRLNSQS</sequence>
<dbReference type="OrthoDB" id="14833at2759"/>
<evidence type="ECO:0000313" key="3">
    <source>
        <dbReference type="Proteomes" id="UP000663891"/>
    </source>
</evidence>
<dbReference type="Proteomes" id="UP000663891">
    <property type="component" value="Unassembled WGS sequence"/>
</dbReference>
<evidence type="ECO:0000259" key="1">
    <source>
        <dbReference type="PROSITE" id="PS50011"/>
    </source>
</evidence>
<organism evidence="2 3">
    <name type="scientific">Adineta steineri</name>
    <dbReference type="NCBI Taxonomy" id="433720"/>
    <lineage>
        <taxon>Eukaryota</taxon>
        <taxon>Metazoa</taxon>
        <taxon>Spiralia</taxon>
        <taxon>Gnathifera</taxon>
        <taxon>Rotifera</taxon>
        <taxon>Eurotatoria</taxon>
        <taxon>Bdelloidea</taxon>
        <taxon>Adinetida</taxon>
        <taxon>Adinetidae</taxon>
        <taxon>Adineta</taxon>
    </lineage>
</organism>
<dbReference type="AlphaFoldDB" id="A0A813ZUM9"/>
<dbReference type="GO" id="GO:0004672">
    <property type="term" value="F:protein kinase activity"/>
    <property type="evidence" value="ECO:0007669"/>
    <property type="project" value="InterPro"/>
</dbReference>